<evidence type="ECO:0008006" key="3">
    <source>
        <dbReference type="Google" id="ProtNLM"/>
    </source>
</evidence>
<evidence type="ECO:0000313" key="2">
    <source>
        <dbReference type="Proteomes" id="UP000195106"/>
    </source>
</evidence>
<evidence type="ECO:0000313" key="1">
    <source>
        <dbReference type="EMBL" id="OUE09915.1"/>
    </source>
</evidence>
<gene>
    <name evidence="1" type="ORF">CMsap09_13285</name>
</gene>
<dbReference type="InterPro" id="IPR016181">
    <property type="entry name" value="Acyl_CoA_acyltransferase"/>
</dbReference>
<dbReference type="AlphaFoldDB" id="A0A251XWT6"/>
<dbReference type="EMBL" id="MDHJ01000001">
    <property type="protein sequence ID" value="OUE09915.1"/>
    <property type="molecule type" value="Genomic_DNA"/>
</dbReference>
<dbReference type="Proteomes" id="UP000195106">
    <property type="component" value="Unassembled WGS sequence"/>
</dbReference>
<name>A0A251XWT6_9MICO</name>
<protein>
    <recommendedName>
        <fullName evidence="3">N-acetyltransferase domain-containing protein</fullName>
    </recommendedName>
</protein>
<sequence>MVGRAPLPGPAAQGRGIGGEVLADLMDRHDDGRPFRLDVLQGSPARRLYERAGFRVEREDPVDAWLVAPGRGTTAGPVAPSPRR</sequence>
<organism evidence="1 2">
    <name type="scientific">Clavibacter michiganensis</name>
    <dbReference type="NCBI Taxonomy" id="28447"/>
    <lineage>
        <taxon>Bacteria</taxon>
        <taxon>Bacillati</taxon>
        <taxon>Actinomycetota</taxon>
        <taxon>Actinomycetes</taxon>
        <taxon>Micrococcales</taxon>
        <taxon>Microbacteriaceae</taxon>
        <taxon>Clavibacter</taxon>
    </lineage>
</organism>
<comment type="caution">
    <text evidence="1">The sequence shown here is derived from an EMBL/GenBank/DDBJ whole genome shotgun (WGS) entry which is preliminary data.</text>
</comment>
<dbReference type="SUPFAM" id="SSF55729">
    <property type="entry name" value="Acyl-CoA N-acyltransferases (Nat)"/>
    <property type="match status" value="1"/>
</dbReference>
<reference evidence="1 2" key="1">
    <citation type="submission" date="2016-08" db="EMBL/GenBank/DDBJ databases">
        <title>Genome sequence of Clavibacter michiganensis spp. strain CASJ009.</title>
        <authorList>
            <person name="Thapa S.P."/>
            <person name="Coaker G."/>
        </authorList>
    </citation>
    <scope>NUCLEOTIDE SEQUENCE [LARGE SCALE GENOMIC DNA]</scope>
    <source>
        <strain evidence="1">CASJ009</strain>
    </source>
</reference>
<dbReference type="Gene3D" id="3.40.630.30">
    <property type="match status" value="1"/>
</dbReference>
<accession>A0A251XWT6</accession>
<proteinExistence type="predicted"/>